<dbReference type="Pfam" id="PF08506">
    <property type="entry name" value="Cse1"/>
    <property type="match status" value="2"/>
</dbReference>
<keyword evidence="4" id="KW-0963">Cytoplasm</keyword>
<keyword evidence="3" id="KW-0813">Transport</keyword>
<keyword evidence="8" id="KW-0812">Transmembrane</keyword>
<feature type="region of interest" description="Disordered" evidence="7">
    <location>
        <begin position="122"/>
        <end position="166"/>
    </location>
</feature>
<evidence type="ECO:0000256" key="4">
    <source>
        <dbReference type="ARBA" id="ARBA00022490"/>
    </source>
</evidence>
<keyword evidence="6" id="KW-0539">Nucleus</keyword>
<feature type="domain" description="Importin N-terminal" evidence="9">
    <location>
        <begin position="227"/>
        <end position="298"/>
    </location>
</feature>
<keyword evidence="5" id="KW-0653">Protein transport</keyword>
<protein>
    <recommendedName>
        <fullName evidence="9">Importin N-terminal domain-containing protein</fullName>
    </recommendedName>
</protein>
<dbReference type="PANTHER" id="PTHR10997:SF8">
    <property type="entry name" value="EXPORTIN-2"/>
    <property type="match status" value="1"/>
</dbReference>
<evidence type="ECO:0000313" key="10">
    <source>
        <dbReference type="EMBL" id="CAK0795817.1"/>
    </source>
</evidence>
<organism evidence="10 11">
    <name type="scientific">Prorocentrum cordatum</name>
    <dbReference type="NCBI Taxonomy" id="2364126"/>
    <lineage>
        <taxon>Eukaryota</taxon>
        <taxon>Sar</taxon>
        <taxon>Alveolata</taxon>
        <taxon>Dinophyceae</taxon>
        <taxon>Prorocentrales</taxon>
        <taxon>Prorocentraceae</taxon>
        <taxon>Prorocentrum</taxon>
    </lineage>
</organism>
<evidence type="ECO:0000313" key="11">
    <source>
        <dbReference type="Proteomes" id="UP001189429"/>
    </source>
</evidence>
<reference evidence="10" key="1">
    <citation type="submission" date="2023-10" db="EMBL/GenBank/DDBJ databases">
        <authorList>
            <person name="Chen Y."/>
            <person name="Shah S."/>
            <person name="Dougan E. K."/>
            <person name="Thang M."/>
            <person name="Chan C."/>
        </authorList>
    </citation>
    <scope>NUCLEOTIDE SEQUENCE [LARGE SCALE GENOMIC DNA]</scope>
</reference>
<comment type="subcellular location">
    <subcellularLocation>
        <location evidence="2">Cytoplasm</location>
    </subcellularLocation>
    <subcellularLocation>
        <location evidence="1">Nucleus</location>
    </subcellularLocation>
</comment>
<sequence>MLSMSVGGTLAANGPPAASQLVSDSYHATRHSGVTPEEVIDSYDTAWHRACKQQAGMPCTSEVVRQGVAAIQGGGCVGDLARWLGRGGPPPPTLAVDGFALPPGESVCCLLRDSDVVDVIPSSRGLADGASPLPAPRTPPPSAAAAPPSPSPRPAPAAEPPDFGPRELGGWPAAVVAWARAHALAVRRAERAAGAAPPAMACPAGAVEELAQLLRAAHAPGPQMAEAAERLRSGEARQGFGPALLQLVGSAAAGPEIRQAAALYFKNFVLRCWLAEASAMAHVDREPIRRALVPLMASAPKPVRAALGAALEELVAVDFPTDWPTLVDELVQTLRASTTLPAATAAMEVAHSVFLRYRSISGCGELVREARSCAEQFGPAHLEVWAQASDHVLSGAAAPDALRENLELLAATARVFFDLNVPALPAFFSENREAYLSRSLALLGSGAPTASTCCSRPDVCPLEALRVQICSNLALYSSRYDEDLQPHVEACVKAAWGLAVANPGTDLATAAMGLLSSMAATEWQPSPFEERPPRARALAPRLRPRLEGEAPWERSPAGLLFGLAGLCDCWSRFRSNPSPPTSQPRRSPAGAAQDPATLRALCEAVVLPNVQLGREDLELFSEDAALRSAGSGDRCRRRPFLRGTGNGIRLGTSGITVCPNQTAGPYPDEVDAVAMANVVAGKLQNVGEQLPRPVPALAWAEAPAPRAPSKPRSYSERPAAVRWLRHAVRKPCGGRPHSIRRPCGLRAAGPPASLALCESSAAGAKPLLPHGAAGPRPASPPELPGAGPAGSEAACDRTSGAPTSLPLGELRLGCRASGRFASEPRTLGDLPELQGSGAEVRTGLGSRASGRRVGEPHTFGDLPELQGSGAADGARPGGRASGRRVGASRTPPELGPLLPAGRDAAASPSVGPPWASAAPGRVCSAVGIHPGPRQFRSEPAGPPRPRGERPADARRPGLGGGRGGAGQGEAAGGRAAGVCPRGRRGGRAAEAASAAGEFRGSPACPFQFGEPLGSRACDTPGVRCLCPHGAMASPAPPRRGGAPAASTPLPLAIRGLSVGRLHALFVVLFGCATVVFEFVGFLLFAMSELRVDLWLFLVFRVHYDAKVCELIVAYVSRLLEQAKVAALDQEVLCKDACANLVMSLAGLMSSKCTPHPGRRILDGFLKSVVVPELGSEPTASRAVLRAACLKYVTVLRSHLCPATVASVVPGILRHMTSESAVVHTYAAHCLGSLLTVVEPTSLRSSPTGSPSGSPAKRPPPPPHPGSGWSRDTTRRRRYDPQAMLPAAAQAVPLMLQLLAERRGIEHNEYVARSLVQVLDYLQLFGGPDAGCPPQTLGALAQLVSRCASGPPANPEYAHDLFECAALLARAAAPTRSEEAAAALVPVMGRIWQEANEDGTYCPIAFRCSPSCLTRRPWRDWTRRSTQRCSQARSRRGCGGCGAACRRWCGCCARSSPGARHSAAPSRRTCRPSSSGFPSLLVTRSWRPSPSSC</sequence>
<accession>A0ABN9PUV2</accession>
<feature type="compositionally biased region" description="Basic and acidic residues" evidence="7">
    <location>
        <begin position="945"/>
        <end position="955"/>
    </location>
</feature>
<evidence type="ECO:0000256" key="5">
    <source>
        <dbReference type="ARBA" id="ARBA00022927"/>
    </source>
</evidence>
<feature type="region of interest" description="Disordered" evidence="7">
    <location>
        <begin position="767"/>
        <end position="808"/>
    </location>
</feature>
<evidence type="ECO:0000259" key="9">
    <source>
        <dbReference type="PROSITE" id="PS50166"/>
    </source>
</evidence>
<feature type="compositionally biased region" description="Low complexity" evidence="7">
    <location>
        <begin position="1241"/>
        <end position="1255"/>
    </location>
</feature>
<feature type="region of interest" description="Disordered" evidence="7">
    <location>
        <begin position="1455"/>
        <end position="1474"/>
    </location>
</feature>
<dbReference type="SMART" id="SM00913">
    <property type="entry name" value="IBN_N"/>
    <property type="match status" value="1"/>
</dbReference>
<dbReference type="SUPFAM" id="SSF48371">
    <property type="entry name" value="ARM repeat"/>
    <property type="match status" value="1"/>
</dbReference>
<evidence type="ECO:0000256" key="1">
    <source>
        <dbReference type="ARBA" id="ARBA00004123"/>
    </source>
</evidence>
<comment type="caution">
    <text evidence="10">The sequence shown here is derived from an EMBL/GenBank/DDBJ whole genome shotgun (WGS) entry which is preliminary data.</text>
</comment>
<feature type="compositionally biased region" description="Pro residues" evidence="7">
    <location>
        <begin position="133"/>
        <end position="163"/>
    </location>
</feature>
<dbReference type="InterPro" id="IPR016024">
    <property type="entry name" value="ARM-type_fold"/>
</dbReference>
<gene>
    <name evidence="10" type="ORF">PCOR1329_LOCUS5366</name>
</gene>
<dbReference type="Pfam" id="PF03810">
    <property type="entry name" value="IBN_N"/>
    <property type="match status" value="1"/>
</dbReference>
<dbReference type="InterPro" id="IPR013713">
    <property type="entry name" value="XPO2_central"/>
</dbReference>
<dbReference type="PANTHER" id="PTHR10997">
    <property type="entry name" value="IMPORTIN-7, 8, 11"/>
    <property type="match status" value="1"/>
</dbReference>
<evidence type="ECO:0000256" key="8">
    <source>
        <dbReference type="SAM" id="Phobius"/>
    </source>
</evidence>
<feature type="region of interest" description="Disordered" evidence="7">
    <location>
        <begin position="821"/>
        <end position="981"/>
    </location>
</feature>
<keyword evidence="8" id="KW-0472">Membrane</keyword>
<keyword evidence="8" id="KW-1133">Transmembrane helix</keyword>
<feature type="region of interest" description="Disordered" evidence="7">
    <location>
        <begin position="1241"/>
        <end position="1273"/>
    </location>
</feature>
<evidence type="ECO:0000256" key="7">
    <source>
        <dbReference type="SAM" id="MobiDB-lite"/>
    </source>
</evidence>
<evidence type="ECO:0000256" key="6">
    <source>
        <dbReference type="ARBA" id="ARBA00023242"/>
    </source>
</evidence>
<name>A0ABN9PUV2_9DINO</name>
<evidence type="ECO:0000256" key="3">
    <source>
        <dbReference type="ARBA" id="ARBA00022448"/>
    </source>
</evidence>
<proteinExistence type="predicted"/>
<feature type="transmembrane region" description="Helical" evidence="8">
    <location>
        <begin position="1061"/>
        <end position="1085"/>
    </location>
</feature>
<feature type="compositionally biased region" description="Gly residues" evidence="7">
    <location>
        <begin position="957"/>
        <end position="975"/>
    </location>
</feature>
<dbReference type="Proteomes" id="UP001189429">
    <property type="component" value="Unassembled WGS sequence"/>
</dbReference>
<evidence type="ECO:0000256" key="2">
    <source>
        <dbReference type="ARBA" id="ARBA00004496"/>
    </source>
</evidence>
<dbReference type="InterPro" id="IPR001494">
    <property type="entry name" value="Importin-beta_N"/>
</dbReference>
<keyword evidence="11" id="KW-1185">Reference proteome</keyword>
<dbReference type="Gene3D" id="1.25.10.10">
    <property type="entry name" value="Leucine-rich Repeat Variant"/>
    <property type="match status" value="2"/>
</dbReference>
<dbReference type="PROSITE" id="PS50166">
    <property type="entry name" value="IMPORTIN_B_NT"/>
    <property type="match status" value="1"/>
</dbReference>
<dbReference type="InterPro" id="IPR011989">
    <property type="entry name" value="ARM-like"/>
</dbReference>
<dbReference type="EMBL" id="CAUYUJ010001414">
    <property type="protein sequence ID" value="CAK0795817.1"/>
    <property type="molecule type" value="Genomic_DNA"/>
</dbReference>